<reference evidence="6" key="1">
    <citation type="journal article" date="2019" name="Int. J. Syst. Evol. Microbiol.">
        <title>The Global Catalogue of Microorganisms (GCM) 10K type strain sequencing project: providing services to taxonomists for standard genome sequencing and annotation.</title>
        <authorList>
            <consortium name="The Broad Institute Genomics Platform"/>
            <consortium name="The Broad Institute Genome Sequencing Center for Infectious Disease"/>
            <person name="Wu L."/>
            <person name="Ma J."/>
        </authorList>
    </citation>
    <scope>NUCLEOTIDE SEQUENCE [LARGE SCALE GENOMIC DNA]</scope>
    <source>
        <strain evidence="6">JCM 9377</strain>
    </source>
</reference>
<dbReference type="InterPro" id="IPR000873">
    <property type="entry name" value="AMP-dep_synth/lig_dom"/>
</dbReference>
<keyword evidence="6" id="KW-1185">Reference proteome</keyword>
<comment type="caution">
    <text evidence="5">The sequence shown here is derived from an EMBL/GenBank/DDBJ whole genome shotgun (WGS) entry which is preliminary data.</text>
</comment>
<dbReference type="PANTHER" id="PTHR43201">
    <property type="entry name" value="ACYL-COA SYNTHETASE"/>
    <property type="match status" value="1"/>
</dbReference>
<dbReference type="Gene3D" id="3.40.50.12780">
    <property type="entry name" value="N-terminal domain of ligase-like"/>
    <property type="match status" value="1"/>
</dbReference>
<dbReference type="Pfam" id="PF13193">
    <property type="entry name" value="AMP-binding_C"/>
    <property type="match status" value="1"/>
</dbReference>
<dbReference type="InterPro" id="IPR042099">
    <property type="entry name" value="ANL_N_sf"/>
</dbReference>
<proteinExistence type="inferred from homology"/>
<accession>A0ABP6QBI1</accession>
<dbReference type="PANTHER" id="PTHR43201:SF5">
    <property type="entry name" value="MEDIUM-CHAIN ACYL-COA LIGASE ACSF2, MITOCHONDRIAL"/>
    <property type="match status" value="1"/>
</dbReference>
<dbReference type="InterPro" id="IPR025110">
    <property type="entry name" value="AMP-bd_C"/>
</dbReference>
<protein>
    <submittedName>
        <fullName evidence="5">Acyl-CoA synthetase</fullName>
    </submittedName>
</protein>
<dbReference type="InterPro" id="IPR020845">
    <property type="entry name" value="AMP-binding_CS"/>
</dbReference>
<dbReference type="Pfam" id="PF00501">
    <property type="entry name" value="AMP-binding"/>
    <property type="match status" value="1"/>
</dbReference>
<dbReference type="EMBL" id="BAAAUV010000008">
    <property type="protein sequence ID" value="GAA3215700.1"/>
    <property type="molecule type" value="Genomic_DNA"/>
</dbReference>
<sequence length="512" mass="56015">MDLQAVAERAPDRPAVIMAESGERISFRELDEASNRLAQVFYGAGLRPGDHIAFMLENRWEFLAVAWAAQRSGLYYTAVSTRLTFDEAGYIVENCEAKAFVASAAVRDVAREIAATNDALVVRLMLDEAVAGFDSYEETVAAAPAVPLEEQIEGMDMLYSSGTTGRPKGVKPPLPQTPWGTPGILSQLLEMLFQPNDSSVYLSPAPLYHAAPLRYSMCFQRAGATVVVFEKFDAEQVLTAIQEHRVTHSQWVPTMFIRLLKLPAEVRASYDVSSMLHAVHAAAPCPVPVKKQMIEWWGPILHEYYAGTEGNCFVYTDSASWLANEGTVGRPILGEIHVLGPDGEELPTGEVGTLYFGNGPEFSYHGDPGKTASAQDPGGRGWTTLGDVGYVNENGFLFLTDRLSHMIISGGVNIYPQEAENLLAVHPKVADVAVFGVPDPEMGEQVKAVVQPADPADAGEELAAELIAYCRENLAHYKCPRTVDFRDELPRHPTGKLLKRVLRDEYAKEATA</sequence>
<evidence type="ECO:0000313" key="6">
    <source>
        <dbReference type="Proteomes" id="UP001501237"/>
    </source>
</evidence>
<dbReference type="PROSITE" id="PS00455">
    <property type="entry name" value="AMP_BINDING"/>
    <property type="match status" value="1"/>
</dbReference>
<dbReference type="Proteomes" id="UP001501237">
    <property type="component" value="Unassembled WGS sequence"/>
</dbReference>
<evidence type="ECO:0000256" key="2">
    <source>
        <dbReference type="ARBA" id="ARBA00022598"/>
    </source>
</evidence>
<comment type="similarity">
    <text evidence="1">Belongs to the ATP-dependent AMP-binding enzyme family.</text>
</comment>
<dbReference type="RefSeq" id="WP_344829661.1">
    <property type="nucleotide sequence ID" value="NZ_BAAAUV010000008.1"/>
</dbReference>
<feature type="domain" description="AMP-binding enzyme C-terminal" evidence="4">
    <location>
        <begin position="418"/>
        <end position="496"/>
    </location>
</feature>
<evidence type="ECO:0000259" key="3">
    <source>
        <dbReference type="Pfam" id="PF00501"/>
    </source>
</evidence>
<name>A0ABP6QBI1_9ACTN</name>
<organism evidence="5 6">
    <name type="scientific">Actinocorallia longicatena</name>
    <dbReference type="NCBI Taxonomy" id="111803"/>
    <lineage>
        <taxon>Bacteria</taxon>
        <taxon>Bacillati</taxon>
        <taxon>Actinomycetota</taxon>
        <taxon>Actinomycetes</taxon>
        <taxon>Streptosporangiales</taxon>
        <taxon>Thermomonosporaceae</taxon>
        <taxon>Actinocorallia</taxon>
    </lineage>
</organism>
<evidence type="ECO:0000313" key="5">
    <source>
        <dbReference type="EMBL" id="GAA3215700.1"/>
    </source>
</evidence>
<evidence type="ECO:0000256" key="1">
    <source>
        <dbReference type="ARBA" id="ARBA00006432"/>
    </source>
</evidence>
<keyword evidence="2" id="KW-0436">Ligase</keyword>
<dbReference type="InterPro" id="IPR045851">
    <property type="entry name" value="AMP-bd_C_sf"/>
</dbReference>
<dbReference type="Gene3D" id="3.30.300.30">
    <property type="match status" value="1"/>
</dbReference>
<gene>
    <name evidence="5" type="ORF">GCM10010468_37320</name>
</gene>
<feature type="domain" description="AMP-dependent synthetase/ligase" evidence="3">
    <location>
        <begin position="4"/>
        <end position="357"/>
    </location>
</feature>
<dbReference type="SUPFAM" id="SSF56801">
    <property type="entry name" value="Acetyl-CoA synthetase-like"/>
    <property type="match status" value="1"/>
</dbReference>
<evidence type="ECO:0000259" key="4">
    <source>
        <dbReference type="Pfam" id="PF13193"/>
    </source>
</evidence>